<feature type="compositionally biased region" description="Basic and acidic residues" evidence="1">
    <location>
        <begin position="149"/>
        <end position="158"/>
    </location>
</feature>
<feature type="region of interest" description="Disordered" evidence="1">
    <location>
        <begin position="18"/>
        <end position="50"/>
    </location>
</feature>
<dbReference type="EMBL" id="RSCD01000005">
    <property type="protein sequence ID" value="RSH92538.1"/>
    <property type="molecule type" value="Genomic_DNA"/>
</dbReference>
<feature type="region of interest" description="Disordered" evidence="1">
    <location>
        <begin position="64"/>
        <end position="93"/>
    </location>
</feature>
<feature type="region of interest" description="Disordered" evidence="1">
    <location>
        <begin position="129"/>
        <end position="197"/>
    </location>
</feature>
<proteinExistence type="predicted"/>
<evidence type="ECO:0000313" key="2">
    <source>
        <dbReference type="EMBL" id="RSH92538.1"/>
    </source>
</evidence>
<feature type="compositionally biased region" description="Basic and acidic residues" evidence="1">
    <location>
        <begin position="129"/>
        <end position="139"/>
    </location>
</feature>
<feature type="region of interest" description="Disordered" evidence="1">
    <location>
        <begin position="337"/>
        <end position="382"/>
    </location>
</feature>
<reference evidence="2 3" key="1">
    <citation type="submission" date="2018-11" db="EMBL/GenBank/DDBJ databases">
        <title>Genome sequence of Saitozyma podzolica DSM 27192.</title>
        <authorList>
            <person name="Aliyu H."/>
            <person name="Gorte O."/>
            <person name="Ochsenreither K."/>
        </authorList>
    </citation>
    <scope>NUCLEOTIDE SEQUENCE [LARGE SCALE GENOMIC DNA]</scope>
    <source>
        <strain evidence="2 3">DSM 27192</strain>
    </source>
</reference>
<name>A0A427YN28_9TREE</name>
<feature type="compositionally biased region" description="Polar residues" evidence="1">
    <location>
        <begin position="466"/>
        <end position="476"/>
    </location>
</feature>
<feature type="compositionally biased region" description="Polar residues" evidence="1">
    <location>
        <begin position="77"/>
        <end position="91"/>
    </location>
</feature>
<accession>A0A427YN28</accession>
<feature type="region of interest" description="Disordered" evidence="1">
    <location>
        <begin position="465"/>
        <end position="665"/>
    </location>
</feature>
<feature type="compositionally biased region" description="Low complexity" evidence="1">
    <location>
        <begin position="182"/>
        <end position="197"/>
    </location>
</feature>
<gene>
    <name evidence="2" type="ORF">EHS25_007982</name>
</gene>
<comment type="caution">
    <text evidence="2">The sequence shown here is derived from an EMBL/GenBank/DDBJ whole genome shotgun (WGS) entry which is preliminary data.</text>
</comment>
<protein>
    <submittedName>
        <fullName evidence="2">Uncharacterized protein</fullName>
    </submittedName>
</protein>
<keyword evidence="3" id="KW-1185">Reference proteome</keyword>
<dbReference type="Proteomes" id="UP000279259">
    <property type="component" value="Unassembled WGS sequence"/>
</dbReference>
<feature type="region of interest" description="Disordered" evidence="1">
    <location>
        <begin position="742"/>
        <end position="769"/>
    </location>
</feature>
<feature type="compositionally biased region" description="Low complexity" evidence="1">
    <location>
        <begin position="565"/>
        <end position="579"/>
    </location>
</feature>
<feature type="compositionally biased region" description="Basic residues" evidence="1">
    <location>
        <begin position="66"/>
        <end position="75"/>
    </location>
</feature>
<organism evidence="2 3">
    <name type="scientific">Saitozyma podzolica</name>
    <dbReference type="NCBI Taxonomy" id="1890683"/>
    <lineage>
        <taxon>Eukaryota</taxon>
        <taxon>Fungi</taxon>
        <taxon>Dikarya</taxon>
        <taxon>Basidiomycota</taxon>
        <taxon>Agaricomycotina</taxon>
        <taxon>Tremellomycetes</taxon>
        <taxon>Tremellales</taxon>
        <taxon>Trimorphomycetaceae</taxon>
        <taxon>Saitozyma</taxon>
    </lineage>
</organism>
<feature type="region of interest" description="Disordered" evidence="1">
    <location>
        <begin position="298"/>
        <end position="319"/>
    </location>
</feature>
<sequence>MSTPSSSRTVQPAFQFFQPEPHATPPIPQHQILLPHPPHPQEAFSSVLVHPDATQQPIVQVIHPTPTKKKVRRRSVGATSSSTSNESLMQASSLLRTSRSTLDVKLDDEHDNVAEDDSDRERLRFEEEAKKNRAREKGKIRQRRKRERDKKAREDAKAASHLPIPSRTPSSTNLPSLTANHPLSSNMSPSMPSSASSTYSSLPFSASYYSLSPGQPFGMSSGSNSVSGQSSPNVLFSPAISTPGIGYEGFSWTEGTGSALEMSSLRRRPSGHERARAYSSSLAMTLPRRQSQDVPILAPVVPPAGRPEKRRKSEPRVDEARGEVGLGVIIGDGGMNASWPRLDAESSRPKPRRTASGGAVLETSEWSSGRSPTPPPVPSVPIEFRKQSQPTIHTPAAPSSEAAFFASWILLFLSAENNEQGTAALKSQLSLSQEDLESMRPDLAVMYDKWKLERGMSRVTLDENSLRQVASGQSSRTETRLSPIASPPTTSQPLESFVTPSAPRARRALPVAQDSPLAQVTEAHSRTRSMSSNSLMNRGLTINPPPHPQPVRVVDKWDSPAAPKGSDSPSQSSLQTPSTGQGGFAIPPSDIQPPQWRSATDPSHLRMVGSFSHAGDWHSATQTKPDQAGLDSPLAMTHKSASADMAPPPLQFEHAPPSHQDSTGMQPIVQPHFAAGQVAPFTPATRLAYRQAIPYTPPTPMPLKGGEAPMWYAPSFGVHPVPADQQHHATPQHQVQHHHIASGHSTPQGFTDHQHQQAYGFPPYEGFGQ</sequence>
<evidence type="ECO:0000256" key="1">
    <source>
        <dbReference type="SAM" id="MobiDB-lite"/>
    </source>
</evidence>
<feature type="compositionally biased region" description="Polar residues" evidence="1">
    <location>
        <begin position="167"/>
        <end position="181"/>
    </location>
</feature>
<dbReference type="AlphaFoldDB" id="A0A427YN28"/>
<dbReference type="OrthoDB" id="2597026at2759"/>
<evidence type="ECO:0000313" key="3">
    <source>
        <dbReference type="Proteomes" id="UP000279259"/>
    </source>
</evidence>